<evidence type="ECO:0000256" key="6">
    <source>
        <dbReference type="ARBA" id="ARBA00022777"/>
    </source>
</evidence>
<dbReference type="PANTHER" id="PTHR34581">
    <property type="entry name" value="PTS SYSTEM N,N'-DIACETYLCHITOBIOSE-SPECIFIC EIIB COMPONENT"/>
    <property type="match status" value="1"/>
</dbReference>
<organism evidence="9 10">
    <name type="scientific">Mycetocola miduiensis</name>
    <dbReference type="NCBI Taxonomy" id="995034"/>
    <lineage>
        <taxon>Bacteria</taxon>
        <taxon>Bacillati</taxon>
        <taxon>Actinomycetota</taxon>
        <taxon>Actinomycetes</taxon>
        <taxon>Micrococcales</taxon>
        <taxon>Microbacteriaceae</taxon>
        <taxon>Mycetocola</taxon>
    </lineage>
</organism>
<dbReference type="GO" id="GO:0016301">
    <property type="term" value="F:kinase activity"/>
    <property type="evidence" value="ECO:0007669"/>
    <property type="project" value="UniProtKB-KW"/>
</dbReference>
<evidence type="ECO:0000256" key="4">
    <source>
        <dbReference type="ARBA" id="ARBA00022679"/>
    </source>
</evidence>
<dbReference type="RefSeq" id="WP_090712319.1">
    <property type="nucleotide sequence ID" value="NZ_FOVM01000008.1"/>
</dbReference>
<sequence length="118" mass="11769">MRILVVCGAGASSTFVALRIRKAATARSLPVTAEACPLDSLAERLPAADAILLGPHLGDRLAAIRHTADLAGVGVAVLPDTIFSSPAGDDALDLALNAAGAAPVQGEPQRSDGGPTHG</sequence>
<dbReference type="SUPFAM" id="SSF52794">
    <property type="entry name" value="PTS system IIB component-like"/>
    <property type="match status" value="1"/>
</dbReference>
<keyword evidence="4" id="KW-0808">Transferase</keyword>
<evidence type="ECO:0000256" key="3">
    <source>
        <dbReference type="ARBA" id="ARBA00022597"/>
    </source>
</evidence>
<dbReference type="PROSITE" id="PS51100">
    <property type="entry name" value="PTS_EIIB_TYPE_3"/>
    <property type="match status" value="1"/>
</dbReference>
<reference evidence="10" key="1">
    <citation type="submission" date="2016-10" db="EMBL/GenBank/DDBJ databases">
        <authorList>
            <person name="Varghese N."/>
            <person name="Submissions S."/>
        </authorList>
    </citation>
    <scope>NUCLEOTIDE SEQUENCE [LARGE SCALE GENOMIC DNA]</scope>
    <source>
        <strain evidence="10">CGMCC 1.11101</strain>
    </source>
</reference>
<dbReference type="InterPro" id="IPR013012">
    <property type="entry name" value="PTS_EIIB_3"/>
</dbReference>
<dbReference type="EMBL" id="FOVM01000008">
    <property type="protein sequence ID" value="SFN93901.1"/>
    <property type="molecule type" value="Genomic_DNA"/>
</dbReference>
<keyword evidence="2" id="KW-0597">Phosphoprotein</keyword>
<evidence type="ECO:0000313" key="9">
    <source>
        <dbReference type="EMBL" id="SFN93901.1"/>
    </source>
</evidence>
<gene>
    <name evidence="9" type="ORF">SAMN05216219_2709</name>
</gene>
<dbReference type="InterPro" id="IPR036095">
    <property type="entry name" value="PTS_EIIB-like_sf"/>
</dbReference>
<dbReference type="Pfam" id="PF02302">
    <property type="entry name" value="PTS_IIB"/>
    <property type="match status" value="1"/>
</dbReference>
<dbReference type="AlphaFoldDB" id="A0A1I5D4W2"/>
<dbReference type="Proteomes" id="UP000198867">
    <property type="component" value="Unassembled WGS sequence"/>
</dbReference>
<keyword evidence="5" id="KW-0598">Phosphotransferase system</keyword>
<evidence type="ECO:0000259" key="8">
    <source>
        <dbReference type="PROSITE" id="PS51100"/>
    </source>
</evidence>
<keyword evidence="1" id="KW-0813">Transport</keyword>
<accession>A0A1I5D4W2</accession>
<feature type="domain" description="PTS EIIB type-3" evidence="8">
    <location>
        <begin position="1"/>
        <end position="105"/>
    </location>
</feature>
<evidence type="ECO:0000256" key="1">
    <source>
        <dbReference type="ARBA" id="ARBA00022448"/>
    </source>
</evidence>
<evidence type="ECO:0000256" key="5">
    <source>
        <dbReference type="ARBA" id="ARBA00022683"/>
    </source>
</evidence>
<dbReference type="STRING" id="995034.SAMN05216219_2709"/>
<dbReference type="InterPro" id="IPR003501">
    <property type="entry name" value="PTS_EIIB_2/3"/>
</dbReference>
<dbReference type="GO" id="GO:0008982">
    <property type="term" value="F:protein-N(PI)-phosphohistidine-sugar phosphotransferase activity"/>
    <property type="evidence" value="ECO:0007669"/>
    <property type="project" value="InterPro"/>
</dbReference>
<evidence type="ECO:0000313" key="10">
    <source>
        <dbReference type="Proteomes" id="UP000198867"/>
    </source>
</evidence>
<dbReference type="PANTHER" id="PTHR34581:SF2">
    <property type="entry name" value="PTS SYSTEM N,N'-DIACETYLCHITOBIOSE-SPECIFIC EIIB COMPONENT"/>
    <property type="match status" value="1"/>
</dbReference>
<dbReference type="InterPro" id="IPR051819">
    <property type="entry name" value="PTS_sugar-specific_EIIB"/>
</dbReference>
<keyword evidence="10" id="KW-1185">Reference proteome</keyword>
<protein>
    <submittedName>
        <fullName evidence="9">PTS system, cellobiose-specific IIB component</fullName>
    </submittedName>
</protein>
<keyword evidence="3" id="KW-0762">Sugar transport</keyword>
<evidence type="ECO:0000256" key="2">
    <source>
        <dbReference type="ARBA" id="ARBA00022553"/>
    </source>
</evidence>
<dbReference type="OrthoDB" id="9808134at2"/>
<proteinExistence type="predicted"/>
<dbReference type="GO" id="GO:0009401">
    <property type="term" value="P:phosphoenolpyruvate-dependent sugar phosphotransferase system"/>
    <property type="evidence" value="ECO:0007669"/>
    <property type="project" value="UniProtKB-KW"/>
</dbReference>
<feature type="modified residue" description="Phosphocysteine; by EIIA" evidence="7">
    <location>
        <position position="7"/>
    </location>
</feature>
<evidence type="ECO:0000256" key="7">
    <source>
        <dbReference type="PROSITE-ProRule" id="PRU00423"/>
    </source>
</evidence>
<dbReference type="Gene3D" id="3.40.50.2300">
    <property type="match status" value="1"/>
</dbReference>
<keyword evidence="6" id="KW-0418">Kinase</keyword>
<name>A0A1I5D4W2_9MICO</name>